<keyword evidence="5" id="KW-1185">Reference proteome</keyword>
<feature type="region of interest" description="Disordered" evidence="2">
    <location>
        <begin position="661"/>
        <end position="684"/>
    </location>
</feature>
<evidence type="ECO:0000256" key="1">
    <source>
        <dbReference type="SAM" id="Coils"/>
    </source>
</evidence>
<keyword evidence="1" id="KW-0175">Coiled coil</keyword>
<evidence type="ECO:0000256" key="2">
    <source>
        <dbReference type="SAM" id="MobiDB-lite"/>
    </source>
</evidence>
<sequence length="850" mass="94172">MAESGERRTHPAVERGLLARLGRTRAVVRGAIVIERLWPLVLPFLIVASLFLSLSWLGIFRMIPDWPRMLLVGALAVAGIAALYPLRFYRSPKFAEIDRRIERANRLEHAPVLTQTDQLSQAAQGPFAQALWREHQKRMAARLNRLSGDMPRARVPERDPWGLRAIAALLLVVAFAFSFGPLGGSPRDAFRSHASADVVPARIDAWVTPPAYTGRAPLFLSARAGQEDAPVFEVPEGSAVAVRVTGGAGDETLSYLDADTGEALAIEPALAEANTVASTTARQFAGTLTADGMLTLQSGSSELQRWAFNVIPDDPPAIRFADEPKRAVNGALELAYEVEDDYGAASAEAVFEQAEPQATGARPLYEAPEMPLVLPRRNGRDIAARTSLDLTEHPWAGTRVNLTLEALDGAEQRARSETKEIVLPERPFANPLARAVVEQRRILTLDANRKGRVLDLIDAITLRPEDTFDNPSHYLGIMAARTRLVMANTDEALRDVADYLWEMALTIEDGALSAAERRLRQAQEALKQALENGVSDEEIEDLMAELREAMREFLREFAERAQRNPDMAMQMPMEGQELSQSDLERMMDQLENLARSGARDQAMEMLQQLQEMMNNLQAGNQQQMNPGEGEQSEMRRQMDELGELMRRQQETMNETFRLDQMQPGQEGEQGQQGQGQQGGQQPMTPEEFAEAMRQLQEGQGQLQRDLDALTRSLEGMGMEPGEGFGEAGEAMGRAEGALGDQQGDRAVGEQGQALEALRRGAQDMMQQMMQAMQGEQGGSEEGGRQQSSDRDPLGRPRATTGPDFGDSVQVPDEVDVQRARRILEEIRRRLGNALSPELERNYLERLLEMR</sequence>
<feature type="compositionally biased region" description="Basic and acidic residues" evidence="2">
    <location>
        <begin position="781"/>
        <end position="794"/>
    </location>
</feature>
<feature type="coiled-coil region" evidence="1">
    <location>
        <begin position="512"/>
        <end position="651"/>
    </location>
</feature>
<protein>
    <submittedName>
        <fullName evidence="4">TIGR02302 family protein</fullName>
    </submittedName>
</protein>
<dbReference type="Pfam" id="PF13779">
    <property type="entry name" value="DUF4175"/>
    <property type="match status" value="1"/>
</dbReference>
<keyword evidence="3" id="KW-1133">Transmembrane helix</keyword>
<evidence type="ECO:0000256" key="3">
    <source>
        <dbReference type="SAM" id="Phobius"/>
    </source>
</evidence>
<gene>
    <name evidence="4" type="ORF">V1479_15915</name>
</gene>
<feature type="region of interest" description="Disordered" evidence="2">
    <location>
        <begin position="770"/>
        <end position="812"/>
    </location>
</feature>
<feature type="transmembrane region" description="Helical" evidence="3">
    <location>
        <begin position="37"/>
        <end position="60"/>
    </location>
</feature>
<feature type="transmembrane region" description="Helical" evidence="3">
    <location>
        <begin position="161"/>
        <end position="182"/>
    </location>
</feature>
<evidence type="ECO:0000313" key="5">
    <source>
        <dbReference type="Proteomes" id="UP001559025"/>
    </source>
</evidence>
<dbReference type="InterPro" id="IPR012683">
    <property type="entry name" value="CHP02302_TM"/>
</dbReference>
<name>A0ABV3WWX9_9HYPH</name>
<comment type="caution">
    <text evidence="4">The sequence shown here is derived from an EMBL/GenBank/DDBJ whole genome shotgun (WGS) entry which is preliminary data.</text>
</comment>
<feature type="transmembrane region" description="Helical" evidence="3">
    <location>
        <begin position="66"/>
        <end position="86"/>
    </location>
</feature>
<evidence type="ECO:0000313" key="4">
    <source>
        <dbReference type="EMBL" id="MEX4008801.1"/>
    </source>
</evidence>
<dbReference type="EMBL" id="JAZHFV010000005">
    <property type="protein sequence ID" value="MEX4008801.1"/>
    <property type="molecule type" value="Genomic_DNA"/>
</dbReference>
<keyword evidence="3" id="KW-0472">Membrane</keyword>
<keyword evidence="3" id="KW-0812">Transmembrane</keyword>
<dbReference type="Proteomes" id="UP001559025">
    <property type="component" value="Unassembled WGS sequence"/>
</dbReference>
<proteinExistence type="predicted"/>
<organism evidence="4 5">
    <name type="scientific">Neoaquamicrobium sediminum</name>
    <dbReference type="NCBI Taxonomy" id="1849104"/>
    <lineage>
        <taxon>Bacteria</taxon>
        <taxon>Pseudomonadati</taxon>
        <taxon>Pseudomonadota</taxon>
        <taxon>Alphaproteobacteria</taxon>
        <taxon>Hyphomicrobiales</taxon>
        <taxon>Phyllobacteriaceae</taxon>
        <taxon>Neoaquamicrobium</taxon>
    </lineage>
</organism>
<accession>A0ABV3WWX9</accession>
<dbReference type="NCBIfam" id="TIGR02302">
    <property type="entry name" value="aProt_lowcomp"/>
    <property type="match status" value="1"/>
</dbReference>
<reference evidence="4 5" key="1">
    <citation type="submission" date="2024-01" db="EMBL/GenBank/DDBJ databases">
        <title>New evidence supports the origin of RcGTA from prophage.</title>
        <authorList>
            <person name="Xu Y."/>
            <person name="Liu B."/>
            <person name="Chen F."/>
        </authorList>
    </citation>
    <scope>NUCLEOTIDE SEQUENCE [LARGE SCALE GENOMIC DNA]</scope>
    <source>
        <strain evidence="4 5">CBW1107-2</strain>
    </source>
</reference>
<dbReference type="RefSeq" id="WP_368803779.1">
    <property type="nucleotide sequence ID" value="NZ_JAZHFV010000005.1"/>
</dbReference>